<dbReference type="PANTHER" id="PTHR38686:SF1">
    <property type="entry name" value="APOLIPOPROTEIN N-ACYLTRANSFERASE"/>
    <property type="match status" value="1"/>
</dbReference>
<keyword evidence="3 9" id="KW-1003">Cell membrane</keyword>
<sequence>MNNPPQSQNRLWLLPVLSGVLIGTSYIPFLPWASPFCFVPLWIFWQRQTSLKNVFFGGLITSFIFTWIGFNWVTYLLHEFAQLDWPLAALGMMAFALLAHLFVPLAGVLWFLGQRQYQWSERLSLGLMALITALCEAYSLTLFDWNFGYSWYGANLPIYHWAEAVGFRGLSAATILANLPLYYVWRKRKHSGGPILLAIVASGFLLLNLSGIWLKNRLPPPDAHLTALLVQGNIGNSEKLAAELGNGYPKAIIKTYTDLTDKALAATKTKIDFALWPETAFPALLGEDFKFKDYPLILSEFLKDRQLALVTGAYSIDRPSRMITNSLFVLDQNGEIVPPHYSKTILLAFGEYIPGEGIFPQIRDWLPPTGQFARGAGPTTLLKLKGYLMGAQICYESLFPQFARSLADLGAQFIVNATNDSWYGMWQEPYQHMYMTLARGVEFRRPVLRATNTGISAVSLASGEILERSPLHEEWTGVYEIPYLKNPPATFYQRWFWLVPSLLWGTLAILIGIGRNSARKKAKLAGETDQPNYKAS</sequence>
<keyword evidence="8 9" id="KW-0012">Acyltransferase</keyword>
<comment type="function">
    <text evidence="9">Catalyzes the phospholipid dependent N-acylation of the N-terminal cysteine of apolipoprotein, the last step in lipoprotein maturation.</text>
</comment>
<evidence type="ECO:0000313" key="11">
    <source>
        <dbReference type="EMBL" id="PZN75039.1"/>
    </source>
</evidence>
<evidence type="ECO:0000256" key="9">
    <source>
        <dbReference type="HAMAP-Rule" id="MF_01148"/>
    </source>
</evidence>
<name>A0A2W4QYA2_9GAMM</name>
<feature type="transmembrane region" description="Helical" evidence="9">
    <location>
        <begin position="12"/>
        <end position="42"/>
    </location>
</feature>
<keyword evidence="6 9" id="KW-1133">Transmembrane helix</keyword>
<keyword evidence="5 9" id="KW-0812">Transmembrane</keyword>
<feature type="transmembrane region" description="Helical" evidence="9">
    <location>
        <begin position="195"/>
        <end position="214"/>
    </location>
</feature>
<dbReference type="UniPathway" id="UPA00666"/>
<dbReference type="CDD" id="cd07571">
    <property type="entry name" value="ALP_N-acyl_transferase"/>
    <property type="match status" value="1"/>
</dbReference>
<dbReference type="PANTHER" id="PTHR38686">
    <property type="entry name" value="APOLIPOPROTEIN N-ACYLTRANSFERASE"/>
    <property type="match status" value="1"/>
</dbReference>
<feature type="transmembrane region" description="Helical" evidence="9">
    <location>
        <begin position="54"/>
        <end position="75"/>
    </location>
</feature>
<evidence type="ECO:0000256" key="6">
    <source>
        <dbReference type="ARBA" id="ARBA00022989"/>
    </source>
</evidence>
<feature type="transmembrane region" description="Helical" evidence="9">
    <location>
        <begin position="125"/>
        <end position="145"/>
    </location>
</feature>
<protein>
    <recommendedName>
        <fullName evidence="9">Apolipoprotein N-acyltransferase</fullName>
        <shortName evidence="9">ALP N-acyltransferase</shortName>
        <ecNumber evidence="9">2.3.1.269</ecNumber>
    </recommendedName>
</protein>
<comment type="pathway">
    <text evidence="9">Protein modification; lipoprotein biosynthesis (N-acyl transfer).</text>
</comment>
<feature type="domain" description="CN hydrolase" evidence="10">
    <location>
        <begin position="230"/>
        <end position="483"/>
    </location>
</feature>
<feature type="transmembrane region" description="Helical" evidence="9">
    <location>
        <begin position="87"/>
        <end position="113"/>
    </location>
</feature>
<evidence type="ECO:0000256" key="8">
    <source>
        <dbReference type="ARBA" id="ARBA00023315"/>
    </source>
</evidence>
<evidence type="ECO:0000259" key="10">
    <source>
        <dbReference type="PROSITE" id="PS50263"/>
    </source>
</evidence>
<keyword evidence="4 9" id="KW-0808">Transferase</keyword>
<evidence type="ECO:0000256" key="5">
    <source>
        <dbReference type="ARBA" id="ARBA00022692"/>
    </source>
</evidence>
<evidence type="ECO:0000256" key="7">
    <source>
        <dbReference type="ARBA" id="ARBA00023136"/>
    </source>
</evidence>
<dbReference type="AlphaFoldDB" id="A0A2W4QYA2"/>
<comment type="similarity">
    <text evidence="2 9">Belongs to the CN hydrolase family. Apolipoprotein N-acyltransferase subfamily.</text>
</comment>
<feature type="transmembrane region" description="Helical" evidence="9">
    <location>
        <begin position="165"/>
        <end position="183"/>
    </location>
</feature>
<evidence type="ECO:0000256" key="3">
    <source>
        <dbReference type="ARBA" id="ARBA00022475"/>
    </source>
</evidence>
<accession>A0A2W4QYA2</accession>
<proteinExistence type="inferred from homology"/>
<evidence type="ECO:0000313" key="12">
    <source>
        <dbReference type="Proteomes" id="UP000249396"/>
    </source>
</evidence>
<dbReference type="Proteomes" id="UP000249396">
    <property type="component" value="Unassembled WGS sequence"/>
</dbReference>
<feature type="transmembrane region" description="Helical" evidence="9">
    <location>
        <begin position="495"/>
        <end position="513"/>
    </location>
</feature>
<dbReference type="PROSITE" id="PS50263">
    <property type="entry name" value="CN_HYDROLASE"/>
    <property type="match status" value="1"/>
</dbReference>
<dbReference type="GO" id="GO:0005886">
    <property type="term" value="C:plasma membrane"/>
    <property type="evidence" value="ECO:0007669"/>
    <property type="project" value="UniProtKB-SubCell"/>
</dbReference>
<dbReference type="Pfam" id="PF00795">
    <property type="entry name" value="CN_hydrolase"/>
    <property type="match status" value="1"/>
</dbReference>
<comment type="caution">
    <text evidence="11">The sequence shown here is derived from an EMBL/GenBank/DDBJ whole genome shotgun (WGS) entry which is preliminary data.</text>
</comment>
<dbReference type="Pfam" id="PF20154">
    <property type="entry name" value="LNT_N"/>
    <property type="match status" value="1"/>
</dbReference>
<comment type="catalytic activity">
    <reaction evidence="9">
        <text>N-terminal S-1,2-diacyl-sn-glyceryl-L-cysteinyl-[lipoprotein] + a glycerophospholipid = N-acyl-S-1,2-diacyl-sn-glyceryl-L-cysteinyl-[lipoprotein] + a 2-acyl-sn-glycero-3-phospholipid + H(+)</text>
        <dbReference type="Rhea" id="RHEA:48228"/>
        <dbReference type="Rhea" id="RHEA-COMP:14681"/>
        <dbReference type="Rhea" id="RHEA-COMP:14684"/>
        <dbReference type="ChEBI" id="CHEBI:15378"/>
        <dbReference type="ChEBI" id="CHEBI:136912"/>
        <dbReference type="ChEBI" id="CHEBI:140656"/>
        <dbReference type="ChEBI" id="CHEBI:140657"/>
        <dbReference type="ChEBI" id="CHEBI:140660"/>
        <dbReference type="EC" id="2.3.1.269"/>
    </reaction>
</comment>
<evidence type="ECO:0000256" key="1">
    <source>
        <dbReference type="ARBA" id="ARBA00004651"/>
    </source>
</evidence>
<keyword evidence="11" id="KW-0449">Lipoprotein</keyword>
<evidence type="ECO:0000256" key="4">
    <source>
        <dbReference type="ARBA" id="ARBA00022679"/>
    </source>
</evidence>
<dbReference type="InterPro" id="IPR003010">
    <property type="entry name" value="C-N_Hydrolase"/>
</dbReference>
<comment type="subcellular location">
    <subcellularLocation>
        <location evidence="1 9">Cell membrane</location>
        <topology evidence="1 9">Multi-pass membrane protein</topology>
    </subcellularLocation>
</comment>
<dbReference type="Gene3D" id="3.60.110.10">
    <property type="entry name" value="Carbon-nitrogen hydrolase"/>
    <property type="match status" value="1"/>
</dbReference>
<dbReference type="InterPro" id="IPR036526">
    <property type="entry name" value="C-N_Hydrolase_sf"/>
</dbReference>
<dbReference type="EC" id="2.3.1.269" evidence="9"/>
<reference evidence="11 12" key="1">
    <citation type="journal article" date="2018" name="Aquat. Microb. Ecol.">
        <title>Gammaproteobacterial methanotrophs dominate.</title>
        <authorList>
            <person name="Rissanen A.J."/>
            <person name="Saarenheimo J."/>
            <person name="Tiirola M."/>
            <person name="Peura S."/>
            <person name="Aalto S.L."/>
            <person name="Karvinen A."/>
            <person name="Nykanen H."/>
        </authorList>
    </citation>
    <scope>NUCLEOTIDE SEQUENCE [LARGE SCALE GENOMIC DNA]</scope>
    <source>
        <strain evidence="11">AMbin10</strain>
    </source>
</reference>
<dbReference type="EMBL" id="QJPH01000404">
    <property type="protein sequence ID" value="PZN75039.1"/>
    <property type="molecule type" value="Genomic_DNA"/>
</dbReference>
<dbReference type="SUPFAM" id="SSF56317">
    <property type="entry name" value="Carbon-nitrogen hydrolase"/>
    <property type="match status" value="1"/>
</dbReference>
<organism evidence="11 12">
    <name type="scientific">Candidatus Methylumidiphilus alinenensis</name>
    <dbReference type="NCBI Taxonomy" id="2202197"/>
    <lineage>
        <taxon>Bacteria</taxon>
        <taxon>Pseudomonadati</taxon>
        <taxon>Pseudomonadota</taxon>
        <taxon>Gammaproteobacteria</taxon>
        <taxon>Methylococcales</taxon>
        <taxon>Candidatus Methylumidiphilus</taxon>
    </lineage>
</organism>
<dbReference type="HAMAP" id="MF_01148">
    <property type="entry name" value="Lnt"/>
    <property type="match status" value="1"/>
</dbReference>
<dbReference type="GO" id="GO:0042158">
    <property type="term" value="P:lipoprotein biosynthetic process"/>
    <property type="evidence" value="ECO:0007669"/>
    <property type="project" value="UniProtKB-UniRule"/>
</dbReference>
<gene>
    <name evidence="9 11" type="primary">lnt</name>
    <name evidence="11" type="ORF">DM484_19755</name>
</gene>
<dbReference type="GO" id="GO:0016410">
    <property type="term" value="F:N-acyltransferase activity"/>
    <property type="evidence" value="ECO:0007669"/>
    <property type="project" value="UniProtKB-UniRule"/>
</dbReference>
<keyword evidence="7 9" id="KW-0472">Membrane</keyword>
<dbReference type="InterPro" id="IPR004563">
    <property type="entry name" value="Apolipo_AcylTrfase"/>
</dbReference>
<evidence type="ECO:0000256" key="2">
    <source>
        <dbReference type="ARBA" id="ARBA00010065"/>
    </source>
</evidence>
<dbReference type="InterPro" id="IPR045378">
    <property type="entry name" value="LNT_N"/>
</dbReference>
<dbReference type="NCBIfam" id="TIGR00546">
    <property type="entry name" value="lnt"/>
    <property type="match status" value="1"/>
</dbReference>